<feature type="coiled-coil region" evidence="1">
    <location>
        <begin position="141"/>
        <end position="202"/>
    </location>
</feature>
<dbReference type="AlphaFoldDB" id="Q5R062"/>
<name>Q5R062_IDILO</name>
<dbReference type="GO" id="GO:0006313">
    <property type="term" value="P:DNA transposition"/>
    <property type="evidence" value="ECO:0007669"/>
    <property type="project" value="InterPro"/>
</dbReference>
<accession>Q5R062</accession>
<protein>
    <submittedName>
        <fullName evidence="4">Il-IS_3, transposase</fullName>
    </submittedName>
</protein>
<dbReference type="KEGG" id="ilo:AAV81461.1"/>
<dbReference type="GO" id="GO:0003677">
    <property type="term" value="F:DNA binding"/>
    <property type="evidence" value="ECO:0007669"/>
    <property type="project" value="InterPro"/>
</dbReference>
<dbReference type="OrthoDB" id="1523051at2"/>
<organism evidence="4 5">
    <name type="scientific">Idiomarina loihiensis (strain ATCC BAA-735 / DSM 15497 / L2-TR)</name>
    <dbReference type="NCBI Taxonomy" id="283942"/>
    <lineage>
        <taxon>Bacteria</taxon>
        <taxon>Pseudomonadati</taxon>
        <taxon>Pseudomonadota</taxon>
        <taxon>Gammaproteobacteria</taxon>
        <taxon>Alteromonadales</taxon>
        <taxon>Idiomarinaceae</taxon>
        <taxon>Idiomarina</taxon>
    </lineage>
</organism>
<dbReference type="NCBIfam" id="NF033542">
    <property type="entry name" value="transpos_IS110"/>
    <property type="match status" value="1"/>
</dbReference>
<dbReference type="Pfam" id="PF02371">
    <property type="entry name" value="Transposase_20"/>
    <property type="match status" value="1"/>
</dbReference>
<dbReference type="EMBL" id="AE017340">
    <property type="protein sequence ID" value="AAV81461.1"/>
    <property type="molecule type" value="Genomic_DNA"/>
</dbReference>
<dbReference type="RefSeq" id="WP_011233769.1">
    <property type="nucleotide sequence ID" value="NC_006512.1"/>
</dbReference>
<dbReference type="InterPro" id="IPR047650">
    <property type="entry name" value="Transpos_IS110"/>
</dbReference>
<sequence length="337" mass="38002">MTAYVGIDVSKKKLDVGFYSDKLGKNGQRKKKTKVFKNDRQAFSQLESWLKQQTQHKAQNIAIGIEATGIYHEALIYTLHEQGFKLFIANPGRAKKYFESLGVTHKTDKSDSLLLARFTEDKAHKGDITWWEPESPEARHLKLLLRRLNALQKDVLRERNRLEACANTDTSPRVVKSIEDMIAVLNEEIKALLKEIDDHIDGHPQLKKNRELLESIDGVGPTVSRELTSLFSVKRFSSAKEAAAYLGLIPRLQESGSHKGMTRLSKIGPSAIRALLYLPAVVASRCNPDIAYQKQRLLAQGKTKMQALGAAMRKLVQICFGVIKHQEEYRPQTSLSV</sequence>
<dbReference type="KEGG" id="ilo:AAV81352.1"/>
<dbReference type="GO" id="GO:0004803">
    <property type="term" value="F:transposase activity"/>
    <property type="evidence" value="ECO:0007669"/>
    <property type="project" value="InterPro"/>
</dbReference>
<dbReference type="Pfam" id="PF01548">
    <property type="entry name" value="DEDD_Tnp_IS110"/>
    <property type="match status" value="1"/>
</dbReference>
<dbReference type="GeneID" id="41335771"/>
<dbReference type="InterPro" id="IPR003346">
    <property type="entry name" value="Transposase_20"/>
</dbReference>
<evidence type="ECO:0000313" key="4">
    <source>
        <dbReference type="EMBL" id="AAV81352.1"/>
    </source>
</evidence>
<evidence type="ECO:0000313" key="5">
    <source>
        <dbReference type="Proteomes" id="UP000001171"/>
    </source>
</evidence>
<dbReference type="InterPro" id="IPR002525">
    <property type="entry name" value="Transp_IS110-like_N"/>
</dbReference>
<keyword evidence="5" id="KW-1185">Reference proteome</keyword>
<dbReference type="Proteomes" id="UP000001171">
    <property type="component" value="Chromosome"/>
</dbReference>
<evidence type="ECO:0000259" key="3">
    <source>
        <dbReference type="Pfam" id="PF02371"/>
    </source>
</evidence>
<proteinExistence type="predicted"/>
<evidence type="ECO:0000259" key="2">
    <source>
        <dbReference type="Pfam" id="PF01548"/>
    </source>
</evidence>
<feature type="domain" description="Transposase IS110-like N-terminal" evidence="2">
    <location>
        <begin position="5"/>
        <end position="165"/>
    </location>
</feature>
<keyword evidence="1" id="KW-0175">Coiled coil</keyword>
<evidence type="ECO:0000256" key="1">
    <source>
        <dbReference type="SAM" id="Coils"/>
    </source>
</evidence>
<dbReference type="PANTHER" id="PTHR33055:SF3">
    <property type="entry name" value="PUTATIVE TRANSPOSASE FOR IS117-RELATED"/>
    <property type="match status" value="1"/>
</dbReference>
<dbReference type="HOGENOM" id="CLU_036902_5_0_6"/>
<dbReference type="EMBL" id="AE017340">
    <property type="protein sequence ID" value="AAV81352.1"/>
    <property type="molecule type" value="Genomic_DNA"/>
</dbReference>
<dbReference type="PANTHER" id="PTHR33055">
    <property type="entry name" value="TRANSPOSASE FOR INSERTION SEQUENCE ELEMENT IS1111A"/>
    <property type="match status" value="1"/>
</dbReference>
<reference evidence="4 5" key="1">
    <citation type="journal article" date="2004" name="Proc. Natl. Acad. Sci. U.S.A.">
        <title>Genome sequence of the deep-sea gamma-proteobacterium Idiomarina loihiensis reveals amino acid fermentation as a source of carbon and energy.</title>
        <authorList>
            <person name="Hou S."/>
            <person name="Saw J.H."/>
            <person name="Lee K.S."/>
            <person name="Freitas T.A."/>
            <person name="Belisle C."/>
            <person name="Kawarabayasi Y."/>
            <person name="Donachie S.P."/>
            <person name="Pikina A."/>
            <person name="Galperin M.Y."/>
            <person name="Koonin E.V."/>
            <person name="Makarova K.S."/>
            <person name="Omelchenko M.V."/>
            <person name="Sorokin A."/>
            <person name="Wolf Y.I."/>
            <person name="Li Q.X."/>
            <person name="Keum Y.S."/>
            <person name="Campbell S."/>
            <person name="Denery J."/>
            <person name="Aizawa S."/>
            <person name="Shibata S."/>
            <person name="Malahoff A."/>
            <person name="Alam M."/>
        </authorList>
    </citation>
    <scope>NUCLEOTIDE SEQUENCE [LARGE SCALE GENOMIC DNA]</scope>
    <source>
        <strain evidence="5">ATCC BAA-735 / DSM 15497 / L2-TR</strain>
        <strain evidence="4">L2TR</strain>
    </source>
</reference>
<dbReference type="eggNOG" id="COG3547">
    <property type="taxonomic scope" value="Bacteria"/>
</dbReference>
<feature type="domain" description="Transposase IS116/IS110/IS902 C-terminal" evidence="3">
    <location>
        <begin position="211"/>
        <end position="291"/>
    </location>
</feature>